<feature type="region of interest" description="Disordered" evidence="1">
    <location>
        <begin position="234"/>
        <end position="280"/>
    </location>
</feature>
<dbReference type="AlphaFoldDB" id="A0A5B9VY57"/>
<evidence type="ECO:0000313" key="4">
    <source>
        <dbReference type="Proteomes" id="UP000324233"/>
    </source>
</evidence>
<dbReference type="EMBL" id="CP042997">
    <property type="protein sequence ID" value="QEH33273.1"/>
    <property type="molecule type" value="Genomic_DNA"/>
</dbReference>
<keyword evidence="2" id="KW-1133">Transmembrane helix</keyword>
<sequence>MNIVDAIRGQLTGDIPGRLASALGVSEDQIRSALDAGVPGLLALLGKVASSETGAGKLADALKQAHPDAGGGPGDILSGKDLSSLQEKGLAWLNSVLGPAALPVVISILGKFAGVGASQLKGLLGMLAPFILGMIAKQLSGRPLTSQAVSSFFEEQKANIAAASPAGLSFADVPGVGSVSGAAAAAASAARSTVATAREEAAGMPGWLLPLLGLVVVGGIAWYFLAGPGSTPPAVPGATEQPQGPAAGASRPAPTSTTPPAEPRKPAPEASKAAPGGTVTPAAESLAQVPTLTKDLGDAYASLAEILGGVKDAKAADAALPRLTDLSGKVDGYKATFDKLSEDGKAAIARVTAEHLAKVKELAETALKIPGLPARFEEVVRAVLAKLAEIKAA</sequence>
<evidence type="ECO:0000313" key="3">
    <source>
        <dbReference type="EMBL" id="QEH33273.1"/>
    </source>
</evidence>
<dbReference type="OrthoDB" id="9782229at2"/>
<proteinExistence type="predicted"/>
<dbReference type="Pfam" id="PF06078">
    <property type="entry name" value="DUF937"/>
    <property type="match status" value="1"/>
</dbReference>
<evidence type="ECO:0000256" key="2">
    <source>
        <dbReference type="SAM" id="Phobius"/>
    </source>
</evidence>
<gene>
    <name evidence="3" type="ORF">OJF2_17740</name>
</gene>
<keyword evidence="2" id="KW-0472">Membrane</keyword>
<dbReference type="InterPro" id="IPR009282">
    <property type="entry name" value="DUF937"/>
</dbReference>
<name>A0A5B9VY57_9BACT</name>
<evidence type="ECO:0008006" key="5">
    <source>
        <dbReference type="Google" id="ProtNLM"/>
    </source>
</evidence>
<keyword evidence="4" id="KW-1185">Reference proteome</keyword>
<dbReference type="RefSeq" id="WP_148593031.1">
    <property type="nucleotide sequence ID" value="NZ_CP042997.1"/>
</dbReference>
<dbReference type="KEGG" id="agv:OJF2_17740"/>
<dbReference type="Proteomes" id="UP000324233">
    <property type="component" value="Chromosome"/>
</dbReference>
<feature type="transmembrane region" description="Helical" evidence="2">
    <location>
        <begin position="207"/>
        <end position="225"/>
    </location>
</feature>
<feature type="compositionally biased region" description="Low complexity" evidence="1">
    <location>
        <begin position="241"/>
        <end position="259"/>
    </location>
</feature>
<protein>
    <recommendedName>
        <fullName evidence="5">DUF937 domain-containing protein</fullName>
    </recommendedName>
</protein>
<organism evidence="3 4">
    <name type="scientific">Aquisphaera giovannonii</name>
    <dbReference type="NCBI Taxonomy" id="406548"/>
    <lineage>
        <taxon>Bacteria</taxon>
        <taxon>Pseudomonadati</taxon>
        <taxon>Planctomycetota</taxon>
        <taxon>Planctomycetia</taxon>
        <taxon>Isosphaerales</taxon>
        <taxon>Isosphaeraceae</taxon>
        <taxon>Aquisphaera</taxon>
    </lineage>
</organism>
<reference evidence="3 4" key="1">
    <citation type="submission" date="2019-08" db="EMBL/GenBank/DDBJ databases">
        <title>Deep-cultivation of Planctomycetes and their phenomic and genomic characterization uncovers novel biology.</title>
        <authorList>
            <person name="Wiegand S."/>
            <person name="Jogler M."/>
            <person name="Boedeker C."/>
            <person name="Pinto D."/>
            <person name="Vollmers J."/>
            <person name="Rivas-Marin E."/>
            <person name="Kohn T."/>
            <person name="Peeters S.H."/>
            <person name="Heuer A."/>
            <person name="Rast P."/>
            <person name="Oberbeckmann S."/>
            <person name="Bunk B."/>
            <person name="Jeske O."/>
            <person name="Meyerdierks A."/>
            <person name="Storesund J.E."/>
            <person name="Kallscheuer N."/>
            <person name="Luecker S."/>
            <person name="Lage O.M."/>
            <person name="Pohl T."/>
            <person name="Merkel B.J."/>
            <person name="Hornburger P."/>
            <person name="Mueller R.-W."/>
            <person name="Bruemmer F."/>
            <person name="Labrenz M."/>
            <person name="Spormann A.M."/>
            <person name="Op den Camp H."/>
            <person name="Overmann J."/>
            <person name="Amann R."/>
            <person name="Jetten M.S.M."/>
            <person name="Mascher T."/>
            <person name="Medema M.H."/>
            <person name="Devos D.P."/>
            <person name="Kaster A.-K."/>
            <person name="Ovreas L."/>
            <person name="Rohde M."/>
            <person name="Galperin M.Y."/>
            <person name="Jogler C."/>
        </authorList>
    </citation>
    <scope>NUCLEOTIDE SEQUENCE [LARGE SCALE GENOMIC DNA]</scope>
    <source>
        <strain evidence="3 4">OJF2</strain>
    </source>
</reference>
<keyword evidence="2" id="KW-0812">Transmembrane</keyword>
<accession>A0A5B9VY57</accession>
<evidence type="ECO:0000256" key="1">
    <source>
        <dbReference type="SAM" id="MobiDB-lite"/>
    </source>
</evidence>